<dbReference type="GO" id="GO:0006508">
    <property type="term" value="P:proteolysis"/>
    <property type="evidence" value="ECO:0007669"/>
    <property type="project" value="UniProtKB-KW"/>
</dbReference>
<dbReference type="Pfam" id="PF02897">
    <property type="entry name" value="Peptidase_S9_N"/>
    <property type="match status" value="1"/>
</dbReference>
<dbReference type="InterPro" id="IPR029058">
    <property type="entry name" value="AB_hydrolase_fold"/>
</dbReference>
<dbReference type="Pfam" id="PF00326">
    <property type="entry name" value="Peptidase_S9"/>
    <property type="match status" value="1"/>
</dbReference>
<comment type="caution">
    <text evidence="9">The sequence shown here is derived from an EMBL/GenBank/DDBJ whole genome shotgun (WGS) entry which is preliminary data.</text>
</comment>
<evidence type="ECO:0000259" key="8">
    <source>
        <dbReference type="Pfam" id="PF02897"/>
    </source>
</evidence>
<dbReference type="PROSITE" id="PS00708">
    <property type="entry name" value="PRO_ENDOPEP_SER"/>
    <property type="match status" value="1"/>
</dbReference>
<dbReference type="FunFam" id="3.40.50.1820:FF:000005">
    <property type="entry name" value="Prolyl endopeptidase"/>
    <property type="match status" value="1"/>
</dbReference>
<dbReference type="Gene3D" id="3.40.50.1820">
    <property type="entry name" value="alpha/beta hydrolase"/>
    <property type="match status" value="1"/>
</dbReference>
<proteinExistence type="inferred from homology"/>
<dbReference type="Gene3D" id="2.130.10.120">
    <property type="entry name" value="Prolyl oligopeptidase, N-terminal domain"/>
    <property type="match status" value="1"/>
</dbReference>
<sequence>MKHVLSILTLSLLAACGGAPETDSVTEPNSITMTETKNGAISYPQTAKGEVVDSYFEQKIADPYRWLEDDRSSETEAWVKAQNKVTFDYLEQIPYREQIKQKLAASWNYEKVSAPFKEGKYTYFYKNDGLQNQYVLYRQLADGTSEVFLDPNTFSEDGTTSLAEVSFSKDGSKLAYSISEGGSDWRKIIVIDVETKQQLETELVDVKFSGISWLGNEGFYYSSYDKPDGSELSAKTDQHKLYYHKLGTAQKDDPVVFGAVDAEKHRYVGATVTEDDRYLLISAAVSTSGNKLFLKDLTKPDSALVTILDHTGSDTDLLDNEGSKLYLVTNLNAPNKKVVTVDAVKPQPEHWVDLIPHTDNVLSASTGAGYIFAEYMVDAIAKVQQYDYSGKLLRDISLPGVGSVGGFSGKKADDTLYYTFTNYTTAQTIYSFAPATGSSEVYSKSGADFDSNNYVSEQVFYSSKDGTKVPMIISYKKGLKRDGSNPTILYGYGGFNVSLTPGFSIPNAVWLDMGGVYAVPNLRGGGEYGKAWHSAGTQMQKQNVFDDFIAAAEYLQQEGYTSKDKLAIRGGSNGGLLVGAVMTQRPDLVKVALPAVGVLDMLRYHTFTAGAGWAYDYGTSEQSKEMFDYLLGYSPVHNVKAGVAHPATMVTTADHDDRVVPAHSFKFAAELQAKDAGVNPQLIRIETNAGHGAGTPVSKQIEQMADIFSFTLYNMGYQQLP</sequence>
<evidence type="ECO:0000256" key="1">
    <source>
        <dbReference type="ARBA" id="ARBA00001070"/>
    </source>
</evidence>
<dbReference type="RefSeq" id="WP_173500869.1">
    <property type="nucleotide sequence ID" value="NZ_JABSOD010000007.1"/>
</dbReference>
<dbReference type="PRINTS" id="PR00862">
    <property type="entry name" value="PROLIGOPTASE"/>
</dbReference>
<evidence type="ECO:0000256" key="5">
    <source>
        <dbReference type="ARBA" id="ARBA00022801"/>
    </source>
</evidence>
<dbReference type="InterPro" id="IPR051167">
    <property type="entry name" value="Prolyl_oligopep/macrocyclase"/>
</dbReference>
<evidence type="ECO:0000256" key="3">
    <source>
        <dbReference type="ARBA" id="ARBA00011897"/>
    </source>
</evidence>
<name>A0A7Y5ARE3_9GAMM</name>
<dbReference type="PROSITE" id="PS51257">
    <property type="entry name" value="PROKAR_LIPOPROTEIN"/>
    <property type="match status" value="1"/>
</dbReference>
<feature type="domain" description="Peptidase S9A N-terminal" evidence="8">
    <location>
        <begin position="44"/>
        <end position="444"/>
    </location>
</feature>
<reference evidence="9 10" key="1">
    <citation type="submission" date="2020-06" db="EMBL/GenBank/DDBJ databases">
        <title>Rheinheimera sp. nov., a marine bacterium isolated from coastal.</title>
        <authorList>
            <person name="Yu Q."/>
            <person name="Qi Y."/>
            <person name="Pu J."/>
        </authorList>
    </citation>
    <scope>NUCLEOTIDE SEQUENCE [LARGE SCALE GENOMIC DNA]</scope>
    <source>
        <strain evidence="9 10">YQF-2</strain>
    </source>
</reference>
<keyword evidence="10" id="KW-1185">Reference proteome</keyword>
<keyword evidence="4" id="KW-0645">Protease</keyword>
<accession>A0A7Y5ARE3</accession>
<evidence type="ECO:0000313" key="9">
    <source>
        <dbReference type="EMBL" id="NRQ42620.1"/>
    </source>
</evidence>
<organism evidence="9 10">
    <name type="scientific">Rheinheimera lutimaris</name>
    <dbReference type="NCBI Taxonomy" id="2740584"/>
    <lineage>
        <taxon>Bacteria</taxon>
        <taxon>Pseudomonadati</taxon>
        <taxon>Pseudomonadota</taxon>
        <taxon>Gammaproteobacteria</taxon>
        <taxon>Chromatiales</taxon>
        <taxon>Chromatiaceae</taxon>
        <taxon>Rheinheimera</taxon>
    </lineage>
</organism>
<feature type="domain" description="Peptidase S9 prolyl oligopeptidase catalytic" evidence="7">
    <location>
        <begin position="503"/>
        <end position="716"/>
    </location>
</feature>
<dbReference type="InterPro" id="IPR001375">
    <property type="entry name" value="Peptidase_S9_cat"/>
</dbReference>
<comment type="catalytic activity">
    <reaction evidence="1">
        <text>Hydrolysis of Pro-|-Xaa &gt;&gt; Ala-|-Xaa in oligopeptides.</text>
        <dbReference type="EC" id="3.4.21.26"/>
    </reaction>
</comment>
<evidence type="ECO:0000256" key="6">
    <source>
        <dbReference type="ARBA" id="ARBA00022825"/>
    </source>
</evidence>
<dbReference type="GO" id="GO:0070012">
    <property type="term" value="F:oligopeptidase activity"/>
    <property type="evidence" value="ECO:0007669"/>
    <property type="project" value="TreeGrafter"/>
</dbReference>
<dbReference type="SUPFAM" id="SSF53474">
    <property type="entry name" value="alpha/beta-Hydrolases"/>
    <property type="match status" value="1"/>
</dbReference>
<evidence type="ECO:0000256" key="4">
    <source>
        <dbReference type="ARBA" id="ARBA00022670"/>
    </source>
</evidence>
<evidence type="ECO:0000313" key="10">
    <source>
        <dbReference type="Proteomes" id="UP000523161"/>
    </source>
</evidence>
<gene>
    <name evidence="9" type="ORF">HRH59_08575</name>
</gene>
<dbReference type="SUPFAM" id="SSF50993">
    <property type="entry name" value="Peptidase/esterase 'gauge' domain"/>
    <property type="match status" value="1"/>
</dbReference>
<dbReference type="InterPro" id="IPR002471">
    <property type="entry name" value="Pept_S9_AS"/>
</dbReference>
<dbReference type="EC" id="3.4.21.26" evidence="3"/>
<dbReference type="InterPro" id="IPR023302">
    <property type="entry name" value="Pept_S9A_N"/>
</dbReference>
<evidence type="ECO:0000259" key="7">
    <source>
        <dbReference type="Pfam" id="PF00326"/>
    </source>
</evidence>
<evidence type="ECO:0000256" key="2">
    <source>
        <dbReference type="ARBA" id="ARBA00005228"/>
    </source>
</evidence>
<comment type="similarity">
    <text evidence="2">Belongs to the peptidase S9A family.</text>
</comment>
<protein>
    <recommendedName>
        <fullName evidence="3">prolyl oligopeptidase</fullName>
        <ecNumber evidence="3">3.4.21.26</ecNumber>
    </recommendedName>
</protein>
<dbReference type="Proteomes" id="UP000523161">
    <property type="component" value="Unassembled WGS sequence"/>
</dbReference>
<keyword evidence="6" id="KW-0720">Serine protease</keyword>
<dbReference type="GO" id="GO:0004252">
    <property type="term" value="F:serine-type endopeptidase activity"/>
    <property type="evidence" value="ECO:0007669"/>
    <property type="project" value="UniProtKB-EC"/>
</dbReference>
<dbReference type="GO" id="GO:0005829">
    <property type="term" value="C:cytosol"/>
    <property type="evidence" value="ECO:0007669"/>
    <property type="project" value="TreeGrafter"/>
</dbReference>
<keyword evidence="5" id="KW-0378">Hydrolase</keyword>
<dbReference type="PANTHER" id="PTHR42881">
    <property type="entry name" value="PROLYL ENDOPEPTIDASE"/>
    <property type="match status" value="1"/>
</dbReference>
<dbReference type="AlphaFoldDB" id="A0A7Y5ARE3"/>
<dbReference type="PANTHER" id="PTHR42881:SF2">
    <property type="entry name" value="PROLYL ENDOPEPTIDASE"/>
    <property type="match status" value="1"/>
</dbReference>
<dbReference type="EMBL" id="JABSOD010000007">
    <property type="protein sequence ID" value="NRQ42620.1"/>
    <property type="molecule type" value="Genomic_DNA"/>
</dbReference>
<dbReference type="InterPro" id="IPR002470">
    <property type="entry name" value="Peptidase_S9A"/>
</dbReference>